<dbReference type="GO" id="GO:0004974">
    <property type="term" value="F:leukotriene receptor activity"/>
    <property type="evidence" value="ECO:0007669"/>
    <property type="project" value="UniProtKB-ARBA"/>
</dbReference>
<evidence type="ECO:0000256" key="5">
    <source>
        <dbReference type="ARBA" id="ARBA00022989"/>
    </source>
</evidence>
<dbReference type="InterPro" id="IPR000276">
    <property type="entry name" value="GPCR_Rhodpsn"/>
</dbReference>
<comment type="similarity">
    <text evidence="12">Belongs to the G-protein coupled receptor 1 family.</text>
</comment>
<dbReference type="eggNOG" id="KOG3656">
    <property type="taxonomic scope" value="Eukaryota"/>
</dbReference>
<evidence type="ECO:0000256" key="14">
    <source>
        <dbReference type="SAM" id="Phobius"/>
    </source>
</evidence>
<evidence type="ECO:0000256" key="1">
    <source>
        <dbReference type="ARBA" id="ARBA00004651"/>
    </source>
</evidence>
<evidence type="ECO:0000256" key="3">
    <source>
        <dbReference type="ARBA" id="ARBA00022553"/>
    </source>
</evidence>
<dbReference type="GO" id="GO:0005886">
    <property type="term" value="C:plasma membrane"/>
    <property type="evidence" value="ECO:0000318"/>
    <property type="project" value="GO_Central"/>
</dbReference>
<dbReference type="Pfam" id="PF00001">
    <property type="entry name" value="7tm_1"/>
    <property type="match status" value="1"/>
</dbReference>
<evidence type="ECO:0000313" key="17">
    <source>
        <dbReference type="Proteomes" id="UP000001646"/>
    </source>
</evidence>
<keyword evidence="9" id="KW-0325">Glycoprotein</keyword>
<evidence type="ECO:0000256" key="11">
    <source>
        <dbReference type="ARBA" id="ARBA00025736"/>
    </source>
</evidence>
<evidence type="ECO:0000256" key="2">
    <source>
        <dbReference type="ARBA" id="ARBA00022475"/>
    </source>
</evidence>
<keyword evidence="5 14" id="KW-1133">Transmembrane helix</keyword>
<feature type="transmembrane region" description="Helical" evidence="14">
    <location>
        <begin position="67"/>
        <end position="90"/>
    </location>
</feature>
<dbReference type="GeneTree" id="ENSGT00950000182966"/>
<dbReference type="InterPro" id="IPR017452">
    <property type="entry name" value="GPCR_Rhodpsn_7TM"/>
</dbReference>
<comment type="similarity">
    <text evidence="11">Belongs to the chemokine-like receptor (CMKLR) family.</text>
</comment>
<dbReference type="Proteomes" id="UP000001646">
    <property type="component" value="Unplaced"/>
</dbReference>
<reference evidence="16" key="1">
    <citation type="submission" date="2009-12" db="EMBL/GenBank/DDBJ databases">
        <title>The Genome Sequence of Anolis carolinensis (Green Anole Lizard).</title>
        <authorList>
            <consortium name="The Genome Sequencing Platform"/>
            <person name="Di Palma F."/>
            <person name="Alfoldi J."/>
            <person name="Heiman D."/>
            <person name="Young S."/>
            <person name="Grabherr M."/>
            <person name="Johnson J."/>
            <person name="Lander E.S."/>
            <person name="Lindblad-Toh K."/>
        </authorList>
    </citation>
    <scope>NUCLEOTIDE SEQUENCE [LARGE SCALE GENOMIC DNA]</scope>
    <source>
        <strain evidence="16">JBL SC #1</strain>
    </source>
</reference>
<evidence type="ECO:0000256" key="13">
    <source>
        <dbReference type="SAM" id="MobiDB-lite"/>
    </source>
</evidence>
<keyword evidence="10 12" id="KW-0807">Transducer</keyword>
<dbReference type="AlphaFoldDB" id="H9GFU3"/>
<keyword evidence="7 14" id="KW-0472">Membrane</keyword>
<dbReference type="Gene3D" id="1.20.1070.10">
    <property type="entry name" value="Rhodopsin 7-helix transmembrane proteins"/>
    <property type="match status" value="1"/>
</dbReference>
<dbReference type="Bgee" id="ENSACAG00000009959">
    <property type="expression patterns" value="Expressed in liver and 6 other cell types or tissues"/>
</dbReference>
<dbReference type="GO" id="GO:0008528">
    <property type="term" value="F:G protein-coupled peptide receptor activity"/>
    <property type="evidence" value="ECO:0000318"/>
    <property type="project" value="GO_Central"/>
</dbReference>
<protein>
    <recommendedName>
        <fullName evidence="15">G-protein coupled receptors family 1 profile domain-containing protein</fullName>
    </recommendedName>
</protein>
<evidence type="ECO:0000256" key="10">
    <source>
        <dbReference type="ARBA" id="ARBA00023224"/>
    </source>
</evidence>
<keyword evidence="4 12" id="KW-0812">Transmembrane</keyword>
<dbReference type="PROSITE" id="PS50262">
    <property type="entry name" value="G_PROTEIN_RECEP_F1_2"/>
    <property type="match status" value="1"/>
</dbReference>
<evidence type="ECO:0000256" key="9">
    <source>
        <dbReference type="ARBA" id="ARBA00023180"/>
    </source>
</evidence>
<feature type="transmembrane region" description="Helical" evidence="14">
    <location>
        <begin position="235"/>
        <end position="257"/>
    </location>
</feature>
<keyword evidence="17" id="KW-1185">Reference proteome</keyword>
<dbReference type="Ensembl" id="ENSACAT00000009947.3">
    <property type="protein sequence ID" value="ENSACAP00000009748.3"/>
    <property type="gene ID" value="ENSACAG00000009959.3"/>
</dbReference>
<keyword evidence="3" id="KW-0597">Phosphoprotein</keyword>
<feature type="transmembrane region" description="Helical" evidence="14">
    <location>
        <begin position="277"/>
        <end position="303"/>
    </location>
</feature>
<feature type="transmembrane region" description="Helical" evidence="14">
    <location>
        <begin position="30"/>
        <end position="55"/>
    </location>
</feature>
<dbReference type="PANTHER" id="PTHR24225:SF72">
    <property type="entry name" value="G-PROTEIN COUPLED RECEPTORS FAMILY 1 PROFILE DOMAIN-CONTAINING PROTEIN-RELATED"/>
    <property type="match status" value="1"/>
</dbReference>
<feature type="transmembrane region" description="Helical" evidence="14">
    <location>
        <begin position="195"/>
        <end position="215"/>
    </location>
</feature>
<gene>
    <name evidence="16" type="primary">LOC100562088</name>
</gene>
<organism evidence="16 17">
    <name type="scientific">Anolis carolinensis</name>
    <name type="common">Green anole</name>
    <name type="synonym">American chameleon</name>
    <dbReference type="NCBI Taxonomy" id="28377"/>
    <lineage>
        <taxon>Eukaryota</taxon>
        <taxon>Metazoa</taxon>
        <taxon>Chordata</taxon>
        <taxon>Craniata</taxon>
        <taxon>Vertebrata</taxon>
        <taxon>Euteleostomi</taxon>
        <taxon>Lepidosauria</taxon>
        <taxon>Squamata</taxon>
        <taxon>Bifurcata</taxon>
        <taxon>Unidentata</taxon>
        <taxon>Episquamata</taxon>
        <taxon>Toxicofera</taxon>
        <taxon>Iguania</taxon>
        <taxon>Dactyloidae</taxon>
        <taxon>Anolis</taxon>
    </lineage>
</organism>
<dbReference type="PRINTS" id="PR00237">
    <property type="entry name" value="GPCRRHODOPSN"/>
</dbReference>
<feature type="region of interest" description="Disordered" evidence="13">
    <location>
        <begin position="327"/>
        <end position="346"/>
    </location>
</feature>
<evidence type="ECO:0000256" key="12">
    <source>
        <dbReference type="RuleBase" id="RU000688"/>
    </source>
</evidence>
<comment type="subcellular location">
    <subcellularLocation>
        <location evidence="1">Cell membrane</location>
        <topology evidence="1">Multi-pass membrane protein</topology>
    </subcellularLocation>
</comment>
<proteinExistence type="inferred from homology"/>
<keyword evidence="8 12" id="KW-0675">Receptor</keyword>
<keyword evidence="2" id="KW-1003">Cell membrane</keyword>
<evidence type="ECO:0000256" key="6">
    <source>
        <dbReference type="ARBA" id="ARBA00023040"/>
    </source>
</evidence>
<name>H9GFU3_ANOCA</name>
<dbReference type="HOGENOM" id="CLU_009579_8_0_1"/>
<feature type="transmembrane region" description="Helical" evidence="14">
    <location>
        <begin position="145"/>
        <end position="168"/>
    </location>
</feature>
<dbReference type="InParanoid" id="H9GFU3"/>
<dbReference type="SUPFAM" id="SSF81321">
    <property type="entry name" value="Family A G protein-coupled receptor-like"/>
    <property type="match status" value="1"/>
</dbReference>
<dbReference type="FunFam" id="1.20.1070.10:FF:000109">
    <property type="entry name" value="Leukotriene B4 receptor"/>
    <property type="match status" value="1"/>
</dbReference>
<sequence length="346" mass="38482">LEAVPKEEGKVAQIKMDPSEESDDRLPLTVARILVCVVLTVAFAIGIPGNAFVVWTICRRMKQRPSTVVLILHLAVADLLVLVTMPIWIYSFAHSWVFNVVMCKALVFAVYCSMYASIFLITALSLERFMAVFYPFAVRCWKKKVVTFLVVSGIWVLSIAFGATIIPFQETDETEMGLQCAARRYDSNAQEVACLLVETTVAFLIPFTIIFICYVSIGRRIGRMACPSKRRSAKLIASVVVAFGLCWLPHHIFNLISVASVLMEDSHPETSAALEKMIAIGVYVAGSVAFISSCINPLLYAFAARNFRSSVRFVKLSRLFEQMSPSVKEAPSPNRKEETLTTVETI</sequence>
<dbReference type="PROSITE" id="PS00237">
    <property type="entry name" value="G_PROTEIN_RECEP_F1_1"/>
    <property type="match status" value="1"/>
</dbReference>
<evidence type="ECO:0000256" key="7">
    <source>
        <dbReference type="ARBA" id="ARBA00023136"/>
    </source>
</evidence>
<evidence type="ECO:0000256" key="4">
    <source>
        <dbReference type="ARBA" id="ARBA00022692"/>
    </source>
</evidence>
<reference evidence="16" key="2">
    <citation type="submission" date="2025-08" db="UniProtKB">
        <authorList>
            <consortium name="Ensembl"/>
        </authorList>
    </citation>
    <scope>IDENTIFICATION</scope>
</reference>
<evidence type="ECO:0000259" key="15">
    <source>
        <dbReference type="PROSITE" id="PS50262"/>
    </source>
</evidence>
<dbReference type="GO" id="GO:0007218">
    <property type="term" value="P:neuropeptide signaling pathway"/>
    <property type="evidence" value="ECO:0000318"/>
    <property type="project" value="GO_Central"/>
</dbReference>
<dbReference type="STRING" id="28377.ENSACAP00000009748"/>
<evidence type="ECO:0000256" key="8">
    <source>
        <dbReference type="ARBA" id="ARBA00023170"/>
    </source>
</evidence>
<reference evidence="16" key="3">
    <citation type="submission" date="2025-09" db="UniProtKB">
        <authorList>
            <consortium name="Ensembl"/>
        </authorList>
    </citation>
    <scope>IDENTIFICATION</scope>
</reference>
<feature type="transmembrane region" description="Helical" evidence="14">
    <location>
        <begin position="96"/>
        <end position="124"/>
    </location>
</feature>
<dbReference type="PANTHER" id="PTHR24225">
    <property type="entry name" value="CHEMOTACTIC RECEPTOR"/>
    <property type="match status" value="1"/>
</dbReference>
<feature type="domain" description="G-protein coupled receptors family 1 profile" evidence="15">
    <location>
        <begin position="49"/>
        <end position="300"/>
    </location>
</feature>
<evidence type="ECO:0000313" key="16">
    <source>
        <dbReference type="Ensembl" id="ENSACAP00000009748.3"/>
    </source>
</evidence>
<keyword evidence="6 12" id="KW-0297">G-protein coupled receptor</keyword>
<accession>H9GFU3</accession>
<dbReference type="InterPro" id="IPR000826">
    <property type="entry name" value="Formyl_rcpt-rel"/>
</dbReference>